<dbReference type="EMBL" id="QNRR01000007">
    <property type="protein sequence ID" value="RBP41364.1"/>
    <property type="molecule type" value="Genomic_DNA"/>
</dbReference>
<evidence type="ECO:0000313" key="1">
    <source>
        <dbReference type="EMBL" id="RBP41364.1"/>
    </source>
</evidence>
<organism evidence="1 2">
    <name type="scientific">Roseimicrobium gellanilyticum</name>
    <dbReference type="NCBI Taxonomy" id="748857"/>
    <lineage>
        <taxon>Bacteria</taxon>
        <taxon>Pseudomonadati</taxon>
        <taxon>Verrucomicrobiota</taxon>
        <taxon>Verrucomicrobiia</taxon>
        <taxon>Verrucomicrobiales</taxon>
        <taxon>Verrucomicrobiaceae</taxon>
        <taxon>Roseimicrobium</taxon>
    </lineage>
</organism>
<protein>
    <submittedName>
        <fullName evidence="1">Uncharacterized protein</fullName>
    </submittedName>
</protein>
<accession>A0A366HFL5</accession>
<proteinExistence type="predicted"/>
<name>A0A366HFL5_9BACT</name>
<dbReference type="Proteomes" id="UP000253426">
    <property type="component" value="Unassembled WGS sequence"/>
</dbReference>
<keyword evidence="2" id="KW-1185">Reference proteome</keyword>
<sequence length="67" mass="7444">MSKSPFPSTGCGTRMQAWSVAKEYANRGALRRTGDESAIESHELKTEKQRQARIICQMSPPLPVPLI</sequence>
<comment type="caution">
    <text evidence="1">The sequence shown here is derived from an EMBL/GenBank/DDBJ whole genome shotgun (WGS) entry which is preliminary data.</text>
</comment>
<evidence type="ECO:0000313" key="2">
    <source>
        <dbReference type="Proteomes" id="UP000253426"/>
    </source>
</evidence>
<reference evidence="1 2" key="1">
    <citation type="submission" date="2018-06" db="EMBL/GenBank/DDBJ databases">
        <title>Genomic Encyclopedia of Type Strains, Phase IV (KMG-IV): sequencing the most valuable type-strain genomes for metagenomic binning, comparative biology and taxonomic classification.</title>
        <authorList>
            <person name="Goeker M."/>
        </authorList>
    </citation>
    <scope>NUCLEOTIDE SEQUENCE [LARGE SCALE GENOMIC DNA]</scope>
    <source>
        <strain evidence="1 2">DSM 25532</strain>
    </source>
</reference>
<gene>
    <name evidence="1" type="ORF">DES53_107195</name>
</gene>
<dbReference type="AlphaFoldDB" id="A0A366HFL5"/>